<protein>
    <submittedName>
        <fullName evidence="2">Uncharacterized protein</fullName>
    </submittedName>
</protein>
<organism evidence="2 3">
    <name type="scientific">Methanimicrococcus hongohii</name>
    <dbReference type="NCBI Taxonomy" id="3028295"/>
    <lineage>
        <taxon>Archaea</taxon>
        <taxon>Methanobacteriati</taxon>
        <taxon>Methanobacteriota</taxon>
        <taxon>Stenosarchaea group</taxon>
        <taxon>Methanomicrobia</taxon>
        <taxon>Methanosarcinales</taxon>
        <taxon>Methanosarcinaceae</taxon>
        <taxon>Methanimicrococcus</taxon>
    </lineage>
</organism>
<proteinExistence type="predicted"/>
<dbReference type="EMBL" id="CP131059">
    <property type="protein sequence ID" value="WNY23173.1"/>
    <property type="molecule type" value="Genomic_DNA"/>
</dbReference>
<gene>
    <name evidence="2" type="ORF">MmiHf6_04770</name>
</gene>
<accession>A0AA96UZW1</accession>
<name>A0AA96UZW1_9EURY</name>
<evidence type="ECO:0000313" key="3">
    <source>
        <dbReference type="Proteomes" id="UP001302978"/>
    </source>
</evidence>
<dbReference type="Proteomes" id="UP001302978">
    <property type="component" value="Chromosome"/>
</dbReference>
<dbReference type="KEGG" id="mehf:MmiHf6_04770"/>
<sequence>MNSNAKTQKEPKSSKNGSKPGDSIFHTNKFDETTALKDNFFPWKKK</sequence>
<feature type="region of interest" description="Disordered" evidence="1">
    <location>
        <begin position="1"/>
        <end position="28"/>
    </location>
</feature>
<evidence type="ECO:0000256" key="1">
    <source>
        <dbReference type="SAM" id="MobiDB-lite"/>
    </source>
</evidence>
<evidence type="ECO:0000313" key="2">
    <source>
        <dbReference type="EMBL" id="WNY23173.1"/>
    </source>
</evidence>
<reference evidence="2 3" key="1">
    <citation type="submission" date="2023-07" db="EMBL/GenBank/DDBJ databases">
        <title>Closed genoem sequence of Methanomicrococcus sp. Hf6.</title>
        <authorList>
            <person name="Poehlein A."/>
            <person name="Protasov E."/>
            <person name="Platt K."/>
            <person name="Reeh H."/>
            <person name="Daniel R."/>
            <person name="Brune A."/>
        </authorList>
    </citation>
    <scope>NUCLEOTIDE SEQUENCE [LARGE SCALE GENOMIC DNA]</scope>
    <source>
        <strain evidence="2 3">Hf6</strain>
    </source>
</reference>
<dbReference type="AlphaFoldDB" id="A0AA96UZW1"/>
<keyword evidence="3" id="KW-1185">Reference proteome</keyword>